<evidence type="ECO:0000313" key="1">
    <source>
        <dbReference type="EMBL" id="GAH39580.1"/>
    </source>
</evidence>
<organism evidence="1">
    <name type="scientific">marine sediment metagenome</name>
    <dbReference type="NCBI Taxonomy" id="412755"/>
    <lineage>
        <taxon>unclassified sequences</taxon>
        <taxon>metagenomes</taxon>
        <taxon>ecological metagenomes</taxon>
    </lineage>
</organism>
<gene>
    <name evidence="1" type="ORF">S03H2_22752</name>
</gene>
<protein>
    <submittedName>
        <fullName evidence="1">Uncharacterized protein</fullName>
    </submittedName>
</protein>
<accession>X1G448</accession>
<reference evidence="1" key="1">
    <citation type="journal article" date="2014" name="Front. Microbiol.">
        <title>High frequency of phylogenetically diverse reductive dehalogenase-homologous genes in deep subseafloor sedimentary metagenomes.</title>
        <authorList>
            <person name="Kawai M."/>
            <person name="Futagami T."/>
            <person name="Toyoda A."/>
            <person name="Takaki Y."/>
            <person name="Nishi S."/>
            <person name="Hori S."/>
            <person name="Arai W."/>
            <person name="Tsubouchi T."/>
            <person name="Morono Y."/>
            <person name="Uchiyama I."/>
            <person name="Ito T."/>
            <person name="Fujiyama A."/>
            <person name="Inagaki F."/>
            <person name="Takami H."/>
        </authorList>
    </citation>
    <scope>NUCLEOTIDE SEQUENCE</scope>
    <source>
        <strain evidence="1">Expedition CK06-06</strain>
    </source>
</reference>
<dbReference type="EMBL" id="BARU01012308">
    <property type="protein sequence ID" value="GAH39580.1"/>
    <property type="molecule type" value="Genomic_DNA"/>
</dbReference>
<comment type="caution">
    <text evidence="1">The sequence shown here is derived from an EMBL/GenBank/DDBJ whole genome shotgun (WGS) entry which is preliminary data.</text>
</comment>
<dbReference type="AlphaFoldDB" id="X1G448"/>
<proteinExistence type="predicted"/>
<sequence length="80" mass="8858">MTKPKEILIFLSLRPIKNNNIEQTIISIGPIPGKINPKLDVKLVGSKTPERNGVALIKPNIIVGYSSFNVADNLRLMKFS</sequence>
<name>X1G448_9ZZZZ</name>